<gene>
    <name evidence="3" type="ORF">CDQ92_06215</name>
</gene>
<sequence>MRGEAGLRADMCALGILFAEHDHDAVFTVAESDAVHAAMPGAHTKNLFLKDKGGAFWLISVPSDARVDLKRLPAAIGCKHVSFGKAEDMARLLGITPGSVTPLAAINAVPGSITVVLDAPLADADLVNVHPLRNTATLALAGGAILDLLRHWGHDPVVAPIPVQDNP</sequence>
<dbReference type="InterPro" id="IPR040285">
    <property type="entry name" value="ProX/PRXD1"/>
</dbReference>
<name>A0A246K2P9_9SPHN</name>
<comment type="similarity">
    <text evidence="1">Belongs to the PRORSD1 family.</text>
</comment>
<evidence type="ECO:0000313" key="4">
    <source>
        <dbReference type="Proteomes" id="UP000197361"/>
    </source>
</evidence>
<dbReference type="SUPFAM" id="SSF55826">
    <property type="entry name" value="YbaK/ProRS associated domain"/>
    <property type="match status" value="1"/>
</dbReference>
<evidence type="ECO:0000313" key="3">
    <source>
        <dbReference type="EMBL" id="OWQ99678.1"/>
    </source>
</evidence>
<keyword evidence="4" id="KW-1185">Reference proteome</keyword>
<dbReference type="InterPro" id="IPR007214">
    <property type="entry name" value="YbaK/aa-tRNA-synth-assoc-dom"/>
</dbReference>
<dbReference type="Pfam" id="PF04073">
    <property type="entry name" value="tRNA_edit"/>
    <property type="match status" value="1"/>
</dbReference>
<dbReference type="Proteomes" id="UP000197361">
    <property type="component" value="Unassembled WGS sequence"/>
</dbReference>
<accession>A0A246K2P9</accession>
<evidence type="ECO:0000256" key="1">
    <source>
        <dbReference type="ARBA" id="ARBA00010201"/>
    </source>
</evidence>
<dbReference type="CDD" id="cd04335">
    <property type="entry name" value="PrdX_deacylase"/>
    <property type="match status" value="1"/>
</dbReference>
<dbReference type="AlphaFoldDB" id="A0A246K2P9"/>
<dbReference type="GO" id="GO:0002161">
    <property type="term" value="F:aminoacyl-tRNA deacylase activity"/>
    <property type="evidence" value="ECO:0007669"/>
    <property type="project" value="InterPro"/>
</dbReference>
<dbReference type="InterPro" id="IPR036754">
    <property type="entry name" value="YbaK/aa-tRNA-synt-asso_dom_sf"/>
</dbReference>
<reference evidence="3 4" key="1">
    <citation type="journal article" date="2010" name="Int. J. Syst. Evol. Microbiol.">
        <title>Sphingopyxis bauzanensis sp. nov., a psychrophilic bacterium isolated from soil.</title>
        <authorList>
            <person name="Zhang D.C."/>
            <person name="Liu H.C."/>
            <person name="Xin Y.H."/>
            <person name="Zhou Y.G."/>
            <person name="Schinner F."/>
            <person name="Margesin R."/>
        </authorList>
    </citation>
    <scope>NUCLEOTIDE SEQUENCE [LARGE SCALE GENOMIC DNA]</scope>
    <source>
        <strain evidence="3 4">DSM 22271</strain>
    </source>
</reference>
<proteinExistence type="inferred from homology"/>
<dbReference type="GO" id="GO:0003677">
    <property type="term" value="F:DNA binding"/>
    <property type="evidence" value="ECO:0007669"/>
    <property type="project" value="UniProtKB-KW"/>
</dbReference>
<feature type="domain" description="YbaK/aminoacyl-tRNA synthetase-associated" evidence="2">
    <location>
        <begin position="23"/>
        <end position="146"/>
    </location>
</feature>
<dbReference type="OrthoDB" id="5145315at2"/>
<organism evidence="3 4">
    <name type="scientific">Sphingopyxis bauzanensis</name>
    <dbReference type="NCBI Taxonomy" id="651663"/>
    <lineage>
        <taxon>Bacteria</taxon>
        <taxon>Pseudomonadati</taxon>
        <taxon>Pseudomonadota</taxon>
        <taxon>Alphaproteobacteria</taxon>
        <taxon>Sphingomonadales</taxon>
        <taxon>Sphingomonadaceae</taxon>
        <taxon>Sphingopyxis</taxon>
    </lineage>
</organism>
<comment type="caution">
    <text evidence="3">The sequence shown here is derived from an EMBL/GenBank/DDBJ whole genome shotgun (WGS) entry which is preliminary data.</text>
</comment>
<dbReference type="RefSeq" id="WP_088440421.1">
    <property type="nucleotide sequence ID" value="NZ_BMMC01000005.1"/>
</dbReference>
<dbReference type="PANTHER" id="PTHR31423:SF3">
    <property type="entry name" value="PROLYL-TRNA SYNTHETASE ASSOCIATED DOMAIN-CONTAINING PROTEIN 1-RELATED"/>
    <property type="match status" value="1"/>
</dbReference>
<dbReference type="PANTHER" id="PTHR31423">
    <property type="entry name" value="YBAK DOMAIN-CONTAINING PROTEIN"/>
    <property type="match status" value="1"/>
</dbReference>
<keyword evidence="3" id="KW-0238">DNA-binding</keyword>
<protein>
    <submittedName>
        <fullName evidence="3">DNA-binding protein</fullName>
    </submittedName>
</protein>
<dbReference type="EMBL" id="NISK01000001">
    <property type="protein sequence ID" value="OWQ99678.1"/>
    <property type="molecule type" value="Genomic_DNA"/>
</dbReference>
<dbReference type="Gene3D" id="3.90.960.10">
    <property type="entry name" value="YbaK/aminoacyl-tRNA synthetase-associated domain"/>
    <property type="match status" value="1"/>
</dbReference>
<evidence type="ECO:0000259" key="2">
    <source>
        <dbReference type="Pfam" id="PF04073"/>
    </source>
</evidence>